<sequence length="162" mass="18504">MCLDSNGVPHACNHDIRECKRENELSTRARHVRVFFHARSCCSLGPKRVCMRVSSHFCCQFTPSFFFTRITLVSIAMHLNEMICWKLQSKNWMSTFLRMLGEHANQEQQTAYACPPPDKTLSGRRIQVQCHTSCFFGASANLSLRCMAIEVRTPPLYRNGAG</sequence>
<dbReference type="EMBL" id="MU827790">
    <property type="protein sequence ID" value="KAJ7331098.1"/>
    <property type="molecule type" value="Genomic_DNA"/>
</dbReference>
<dbReference type="Proteomes" id="UP001163046">
    <property type="component" value="Unassembled WGS sequence"/>
</dbReference>
<accession>A0A9W9YB70</accession>
<name>A0A9W9YB70_9CNID</name>
<protein>
    <submittedName>
        <fullName evidence="1">Uncharacterized protein</fullName>
    </submittedName>
</protein>
<keyword evidence="2" id="KW-1185">Reference proteome</keyword>
<gene>
    <name evidence="1" type="ORF">OS493_020799</name>
</gene>
<reference evidence="1" key="1">
    <citation type="submission" date="2023-01" db="EMBL/GenBank/DDBJ databases">
        <title>Genome assembly of the deep-sea coral Lophelia pertusa.</title>
        <authorList>
            <person name="Herrera S."/>
            <person name="Cordes E."/>
        </authorList>
    </citation>
    <scope>NUCLEOTIDE SEQUENCE</scope>
    <source>
        <strain evidence="1">USNM1676648</strain>
        <tissue evidence="1">Polyp</tissue>
    </source>
</reference>
<organism evidence="1 2">
    <name type="scientific">Desmophyllum pertusum</name>
    <dbReference type="NCBI Taxonomy" id="174260"/>
    <lineage>
        <taxon>Eukaryota</taxon>
        <taxon>Metazoa</taxon>
        <taxon>Cnidaria</taxon>
        <taxon>Anthozoa</taxon>
        <taxon>Hexacorallia</taxon>
        <taxon>Scleractinia</taxon>
        <taxon>Caryophylliina</taxon>
        <taxon>Caryophylliidae</taxon>
        <taxon>Desmophyllum</taxon>
    </lineage>
</organism>
<proteinExistence type="predicted"/>
<evidence type="ECO:0000313" key="1">
    <source>
        <dbReference type="EMBL" id="KAJ7331098.1"/>
    </source>
</evidence>
<comment type="caution">
    <text evidence="1">The sequence shown here is derived from an EMBL/GenBank/DDBJ whole genome shotgun (WGS) entry which is preliminary data.</text>
</comment>
<dbReference type="AlphaFoldDB" id="A0A9W9YB70"/>
<evidence type="ECO:0000313" key="2">
    <source>
        <dbReference type="Proteomes" id="UP001163046"/>
    </source>
</evidence>